<protein>
    <submittedName>
        <fullName evidence="1">Plasmid mobilization relaxosome protein MobC</fullName>
    </submittedName>
</protein>
<comment type="caution">
    <text evidence="1">The sequence shown here is derived from an EMBL/GenBank/DDBJ whole genome shotgun (WGS) entry which is preliminary data.</text>
</comment>
<dbReference type="InterPro" id="IPR053842">
    <property type="entry name" value="NikA-like"/>
</dbReference>
<dbReference type="RefSeq" id="WP_327789350.1">
    <property type="nucleotide sequence ID" value="NZ_JARGEQ010000099.1"/>
</dbReference>
<dbReference type="Proteomes" id="UP001301140">
    <property type="component" value="Unassembled WGS sequence"/>
</dbReference>
<organism evidence="1 2">
    <name type="scientific">Marinimicrococcus flavescens</name>
    <dbReference type="NCBI Taxonomy" id="3031815"/>
    <lineage>
        <taxon>Bacteria</taxon>
        <taxon>Pseudomonadati</taxon>
        <taxon>Pseudomonadota</taxon>
        <taxon>Alphaproteobacteria</taxon>
        <taxon>Geminicoccales</taxon>
        <taxon>Geminicoccaceae</taxon>
        <taxon>Marinimicrococcus</taxon>
    </lineage>
</organism>
<dbReference type="Pfam" id="PF21983">
    <property type="entry name" value="NikA-like"/>
    <property type="match status" value="1"/>
</dbReference>
<reference evidence="1 2" key="1">
    <citation type="submission" date="2023-03" db="EMBL/GenBank/DDBJ databases">
        <title>YIM 152171 draft genome.</title>
        <authorList>
            <person name="Yang Z."/>
        </authorList>
    </citation>
    <scope>NUCLEOTIDE SEQUENCE [LARGE SCALE GENOMIC DNA]</scope>
    <source>
        <strain evidence="1 2">YIM 152171</strain>
    </source>
</reference>
<accession>A0AAP4D5U4</accession>
<sequence>MGKNDLVRIRIPAAEKERWRQHAAAAGLPLSAWVRTACRSGARGGDDAAVRAELVRLRRALNAIGNNVNQLAHRANAGAPIDQGALDRSAAAIEAMRTLLAEALR</sequence>
<name>A0AAP4D5U4_9PROT</name>
<gene>
    <name evidence="1" type="primary">mobC</name>
    <name evidence="1" type="ORF">PZ740_11120</name>
</gene>
<keyword evidence="2" id="KW-1185">Reference proteome</keyword>
<proteinExistence type="predicted"/>
<evidence type="ECO:0000313" key="1">
    <source>
        <dbReference type="EMBL" id="MDF1586930.1"/>
    </source>
</evidence>
<evidence type="ECO:0000313" key="2">
    <source>
        <dbReference type="Proteomes" id="UP001301140"/>
    </source>
</evidence>
<dbReference type="EMBL" id="JARGEQ010000099">
    <property type="protein sequence ID" value="MDF1586930.1"/>
    <property type="molecule type" value="Genomic_DNA"/>
</dbReference>
<dbReference type="AlphaFoldDB" id="A0AAP4D5U4"/>